<dbReference type="InterPro" id="IPR010036">
    <property type="entry name" value="MDP_1_eu_arc"/>
</dbReference>
<evidence type="ECO:0000313" key="2">
    <source>
        <dbReference type="Proteomes" id="UP000198251"/>
    </source>
</evidence>
<dbReference type="NCBIfam" id="TIGR01686">
    <property type="entry name" value="FkbH"/>
    <property type="match status" value="1"/>
</dbReference>
<dbReference type="PANTHER" id="PTHR17901:SF14">
    <property type="entry name" value="MAGNESIUM-DEPENDENT PHOSPHATASE 1"/>
    <property type="match status" value="1"/>
</dbReference>
<dbReference type="InterPro" id="IPR016181">
    <property type="entry name" value="Acyl_CoA_acyltransferase"/>
</dbReference>
<dbReference type="InterPro" id="IPR010037">
    <property type="entry name" value="FkbH_domain"/>
</dbReference>
<name>A0A1C5GIA1_MICEH</name>
<dbReference type="PANTHER" id="PTHR17901">
    <property type="entry name" value="MAGNESIUM-DEPENDENT PHOSPHATASE 1 MDP1"/>
    <property type="match status" value="1"/>
</dbReference>
<dbReference type="AlphaFoldDB" id="A0A1C5GIA1"/>
<dbReference type="InterPro" id="IPR010033">
    <property type="entry name" value="HAD_SF_ppase_IIIC"/>
</dbReference>
<dbReference type="Gene3D" id="3.40.50.1000">
    <property type="entry name" value="HAD superfamily/HAD-like"/>
    <property type="match status" value="1"/>
</dbReference>
<dbReference type="EMBL" id="LT607733">
    <property type="protein sequence ID" value="SCG19504.1"/>
    <property type="molecule type" value="Genomic_DNA"/>
</dbReference>
<protein>
    <submittedName>
        <fullName evidence="1">HAD-superfamily phosphatase, subfamily IIIC/FkbH-like domain-containing protein</fullName>
    </submittedName>
</protein>
<dbReference type="InterPro" id="IPR036412">
    <property type="entry name" value="HAD-like_sf"/>
</dbReference>
<dbReference type="GO" id="GO:0003993">
    <property type="term" value="F:acid phosphatase activity"/>
    <property type="evidence" value="ECO:0007669"/>
    <property type="project" value="TreeGrafter"/>
</dbReference>
<organism evidence="1 2">
    <name type="scientific">Micromonospora echinofusca</name>
    <dbReference type="NCBI Taxonomy" id="47858"/>
    <lineage>
        <taxon>Bacteria</taxon>
        <taxon>Bacillati</taxon>
        <taxon>Actinomycetota</taxon>
        <taxon>Actinomycetes</taxon>
        <taxon>Micromonosporales</taxon>
        <taxon>Micromonosporaceae</taxon>
        <taxon>Micromonospora</taxon>
    </lineage>
</organism>
<gene>
    <name evidence="1" type="ORF">GA0070610_5879</name>
</gene>
<keyword evidence="2" id="KW-1185">Reference proteome</keyword>
<dbReference type="InterPro" id="IPR023214">
    <property type="entry name" value="HAD_sf"/>
</dbReference>
<proteinExistence type="predicted"/>
<dbReference type="SUPFAM" id="SSF55729">
    <property type="entry name" value="Acyl-CoA N-acyltransferases (Nat)"/>
    <property type="match status" value="1"/>
</dbReference>
<dbReference type="Proteomes" id="UP000198251">
    <property type="component" value="Chromosome I"/>
</dbReference>
<dbReference type="NCBIfam" id="TIGR01681">
    <property type="entry name" value="HAD-SF-IIIC"/>
    <property type="match status" value="1"/>
</dbReference>
<reference evidence="1 2" key="1">
    <citation type="submission" date="2016-06" db="EMBL/GenBank/DDBJ databases">
        <authorList>
            <person name="Kjaerup R.B."/>
            <person name="Dalgaard T.S."/>
            <person name="Juul-Madsen H.R."/>
        </authorList>
    </citation>
    <scope>NUCLEOTIDE SEQUENCE [LARGE SCALE GENOMIC DNA]</scope>
    <source>
        <strain evidence="1 2">DSM 43913</strain>
    </source>
</reference>
<dbReference type="GeneID" id="95805520"/>
<sequence length="354" mass="39436">MNAEDARSQAEAPAGGMIKCVVWDLDHTLWDGVLLEDGEVRLRPGVAEVLRVLDERGVLHSVASRNDPDAALAALRRLGVAEYFLHPQIGWGAKSTSVRAVAEALNIGLDALAFVDDDDFERAEVGHMLPEVRCIDAAEAATLADRPELTPEVVTADARQRREMYRADLARQQVESRFDGPTEEFLASLGMHLTIAEAGPDDLLRAEELTVRTHQLNTTGYTYSRAQLDAFRTSPRHRLYVARLSDRFGPYGTIGLTLIEQEGSAWTIKLLLMSCRVMSRGVGGVVITFLRRLARDSGVRLLAEFVPNGRNRMMHVTYRMNRFREIGRDGERVRLECDLSDVPPLPGHLRVETP</sequence>
<accession>A0A1C5GIA1</accession>
<dbReference type="RefSeq" id="WP_089002956.1">
    <property type="nucleotide sequence ID" value="NZ_JBFAAC010000002.1"/>
</dbReference>
<dbReference type="SUPFAM" id="SSF56784">
    <property type="entry name" value="HAD-like"/>
    <property type="match status" value="1"/>
</dbReference>
<evidence type="ECO:0000313" key="1">
    <source>
        <dbReference type="EMBL" id="SCG19504.1"/>
    </source>
</evidence>